<reference evidence="2" key="1">
    <citation type="submission" date="2020-05" db="EMBL/GenBank/DDBJ databases">
        <title>High-Quality Genomes of Partial-Nitritation/Anammox System by Hierarchical Clustering Based Hybrid Assembly.</title>
        <authorList>
            <person name="Liu L."/>
            <person name="Wang Y."/>
            <person name="Che Y."/>
            <person name="Chen Y."/>
            <person name="Xia Y."/>
            <person name="Luo R."/>
            <person name="Cheng S.H."/>
            <person name="Zheng C."/>
            <person name="Zhang T."/>
        </authorList>
    </citation>
    <scope>NUCLEOTIDE SEQUENCE</scope>
    <source>
        <strain evidence="2">H1_PAT1</strain>
    </source>
</reference>
<organism evidence="2 3">
    <name type="scientific">candidate division WWE3 bacterium</name>
    <dbReference type="NCBI Taxonomy" id="2053526"/>
    <lineage>
        <taxon>Bacteria</taxon>
        <taxon>Katanobacteria</taxon>
    </lineage>
</organism>
<evidence type="ECO:0000256" key="1">
    <source>
        <dbReference type="SAM" id="MobiDB-lite"/>
    </source>
</evidence>
<feature type="region of interest" description="Disordered" evidence="1">
    <location>
        <begin position="58"/>
        <end position="88"/>
    </location>
</feature>
<evidence type="ECO:0000313" key="2">
    <source>
        <dbReference type="EMBL" id="MBE7525083.1"/>
    </source>
</evidence>
<protein>
    <submittedName>
        <fullName evidence="2">DUF4012 domain-containing protein</fullName>
    </submittedName>
</protein>
<dbReference type="Proteomes" id="UP000710385">
    <property type="component" value="Unassembled WGS sequence"/>
</dbReference>
<dbReference type="InterPro" id="IPR025101">
    <property type="entry name" value="DUF4012"/>
</dbReference>
<dbReference type="EMBL" id="JABTTY010000001">
    <property type="protein sequence ID" value="MBE7525083.1"/>
    <property type="molecule type" value="Genomic_DNA"/>
</dbReference>
<dbReference type="AlphaFoldDB" id="A0A928Y5G2"/>
<name>A0A928Y5G2_UNCKA</name>
<comment type="caution">
    <text evidence="2">The sequence shown here is derived from an EMBL/GenBank/DDBJ whole genome shotgun (WGS) entry which is preliminary data.</text>
</comment>
<accession>A0A928Y5G2</accession>
<feature type="compositionally biased region" description="Basic residues" evidence="1">
    <location>
        <begin position="59"/>
        <end position="69"/>
    </location>
</feature>
<evidence type="ECO:0000313" key="3">
    <source>
        <dbReference type="Proteomes" id="UP000710385"/>
    </source>
</evidence>
<dbReference type="Pfam" id="PF13196">
    <property type="entry name" value="DUF4012"/>
    <property type="match status" value="1"/>
</dbReference>
<proteinExistence type="predicted"/>
<gene>
    <name evidence="2" type="ORF">HS096_01650</name>
</gene>
<feature type="region of interest" description="Disordered" evidence="1">
    <location>
        <begin position="1"/>
        <end position="22"/>
    </location>
</feature>
<sequence>MLPRFDDTDPEAASYPESPEQSLEERLASVMEGEGISINAGDDILLIGRPTNVTVPGAVKRRRRRRRARSERPSFARPAVSTPESDNGRDVVADLDRVIVGFAKQRKSEQKRMPVSVRYMEHARSPFVISLRSITFYSGTPAPDERVFLSDMLRYEPAPSERPPSLDVLESLARDLRLNGDIEERYSLQFTPASFSSAYRMSYGPLIHALNRVESGIRDATSLFRRRHSRVTALQDGEVFVEPAWSPLRAVAGVGMLLLIATLPANAVRLSRAFDAKKAAVTEAGELALSDMASLRESTDLDASIATLRKTSERFRAADRLLSETNTIATGLSSLLPATRSNYRTARALLEIGSSSADAARLLATGLSAAVEDSSRSALDRLTVFATYANGALPLLDRAVQSLANVDESVLPESEREKLNALSEGIQNGRVAVREFVGLSEFLRDLLGETEPRRYVIVFQNPHELRPTGGFMGSYAELDLSRGNIKRLNIPGGGTYDLQGQLLAQVIPPKPLSLVAERWEFQDSNWSPDFPAAAEKMRFFWSKSGGYTVDGIIAVNATLIEDLLDFTGPIDIPELDKVIDRENFMLETQKAVELEYDRAENQPKKILGLMAPKLMEKLTALPPAEKLRLLGMLSGAITRKDVQIALTDPQKNEFAQQFGWSGRLKPSVGDELAVIAANIAGQKTDAVIREDVRHDVRISEEGGIADTVTVTRQHNASPGELFRGVRNVAYFRFYVPRGSSLLSADGFAEPAAAFFDEPREDAVPDPDIAAAEKTKLRHPSGVEIWDEGDRTVIGGWSMVDPGKTVTLVVTYRLPFTAFDIRERLRGSLEDGADTGARAAYSLLLTSQSGKPDRRIETRVAIPETWGVQWSRDGEGIADMWDRDRVLSALYSTKQQ</sequence>